<dbReference type="RefSeq" id="WP_133359906.1">
    <property type="nucleotide sequence ID" value="NZ_SMUV01000066.1"/>
</dbReference>
<gene>
    <name evidence="2" type="ORF">E1832_11495</name>
</gene>
<sequence length="275" mass="30292">MSMQLTSAGAREDPICRFPGSALPVRGPCVDLVRPYLAFLGGSETFGRFVEAPFPTLVDRALGQSCVNLGSINAGLGAILRDAGVMRIAAGAELTVVQIPGAQDLGNQYYRVHPRRNDRFLAPTRRLAALYPEVDFTQFHFTKHLVTTLYRQSPARFAPVLDELRALWIDRMEQLLGTLGGRVLLLWLQYDDRRPQDDAPLGPDPLLVSRAMIDRIRPDARGLVEVPVVPAGRRVGETARMAFGPLQALAAEHLPGPSMHRRIAARLSEAIRTLD</sequence>
<feature type="domain" description="DUF6473" evidence="1">
    <location>
        <begin position="1"/>
        <end position="273"/>
    </location>
</feature>
<dbReference type="Proteomes" id="UP000295301">
    <property type="component" value="Unassembled WGS sequence"/>
</dbReference>
<evidence type="ECO:0000259" key="1">
    <source>
        <dbReference type="Pfam" id="PF20078"/>
    </source>
</evidence>
<organism evidence="2 3">
    <name type="scientific">Antarcticimicrobium luteum</name>
    <dbReference type="NCBI Taxonomy" id="2547397"/>
    <lineage>
        <taxon>Bacteria</taxon>
        <taxon>Pseudomonadati</taxon>
        <taxon>Pseudomonadota</taxon>
        <taxon>Alphaproteobacteria</taxon>
        <taxon>Rhodobacterales</taxon>
        <taxon>Paracoccaceae</taxon>
        <taxon>Antarcticimicrobium</taxon>
    </lineage>
</organism>
<protein>
    <recommendedName>
        <fullName evidence="1">DUF6473 domain-containing protein</fullName>
    </recommendedName>
</protein>
<evidence type="ECO:0000313" key="3">
    <source>
        <dbReference type="Proteomes" id="UP000295301"/>
    </source>
</evidence>
<proteinExistence type="predicted"/>
<dbReference type="Pfam" id="PF20078">
    <property type="entry name" value="DUF6473"/>
    <property type="match status" value="1"/>
</dbReference>
<name>A0A4R5V4Q5_9RHOB</name>
<dbReference type="OrthoDB" id="7838347at2"/>
<evidence type="ECO:0000313" key="2">
    <source>
        <dbReference type="EMBL" id="TDK46721.1"/>
    </source>
</evidence>
<reference evidence="2 3" key="1">
    <citation type="submission" date="2019-03" db="EMBL/GenBank/DDBJ databases">
        <title>Ruegeria lutea sp. nov., a novel strain, isolated from marine sediment, the Masan Bay, South Korea.</title>
        <authorList>
            <person name="Kim J."/>
            <person name="Kim D.-Y."/>
            <person name="Lee S.-S."/>
        </authorList>
    </citation>
    <scope>NUCLEOTIDE SEQUENCE [LARGE SCALE GENOMIC DNA]</scope>
    <source>
        <strain evidence="2 3">318-1</strain>
    </source>
</reference>
<dbReference type="InterPro" id="IPR045524">
    <property type="entry name" value="DUF6473"/>
</dbReference>
<comment type="caution">
    <text evidence="2">The sequence shown here is derived from an EMBL/GenBank/DDBJ whole genome shotgun (WGS) entry which is preliminary data.</text>
</comment>
<keyword evidence="3" id="KW-1185">Reference proteome</keyword>
<dbReference type="AlphaFoldDB" id="A0A4R5V4Q5"/>
<accession>A0A4R5V4Q5</accession>
<dbReference type="EMBL" id="SMUV01000066">
    <property type="protein sequence ID" value="TDK46721.1"/>
    <property type="molecule type" value="Genomic_DNA"/>
</dbReference>